<protein>
    <submittedName>
        <fullName evidence="1">Uncharacterized protein</fullName>
    </submittedName>
</protein>
<dbReference type="EMBL" id="JASNVP010000005">
    <property type="protein sequence ID" value="MDK4326173.1"/>
    <property type="molecule type" value="Genomic_DNA"/>
</dbReference>
<proteinExistence type="predicted"/>
<sequence length="111" mass="11993">MSHALFEIERNHAGRHSQMLEEAIEAATEAGIVETVDRGLLSIARANALALDSAEKAEKPYYAIAQLTGPYREVLEALRMTPANRESEANDQLNAALKQLATPTVAPVHGS</sequence>
<accession>A0AAP4BUF9</accession>
<evidence type="ECO:0000313" key="2">
    <source>
        <dbReference type="Proteomes" id="UP001226160"/>
    </source>
</evidence>
<name>A0AAP4BUF9_9CORY</name>
<gene>
    <name evidence="1" type="ORF">QPX54_06550</name>
</gene>
<organism evidence="1 2">
    <name type="scientific">Corynebacterium propinquum</name>
    <dbReference type="NCBI Taxonomy" id="43769"/>
    <lineage>
        <taxon>Bacteria</taxon>
        <taxon>Bacillati</taxon>
        <taxon>Actinomycetota</taxon>
        <taxon>Actinomycetes</taxon>
        <taxon>Mycobacteriales</taxon>
        <taxon>Corynebacteriaceae</taxon>
        <taxon>Corynebacterium</taxon>
    </lineage>
</organism>
<dbReference type="Proteomes" id="UP001226160">
    <property type="component" value="Unassembled WGS sequence"/>
</dbReference>
<reference evidence="1" key="1">
    <citation type="submission" date="2023-05" db="EMBL/GenBank/DDBJ databases">
        <title>Metabolic capabilities are highly conserved among human nasal-associated Corynebacterium species in pangenomic analyses.</title>
        <authorList>
            <person name="Tran T.H."/>
            <person name="Roberts A.Q."/>
            <person name="Escapa I.F."/>
            <person name="Gao W."/>
            <person name="Conlan S."/>
            <person name="Kong H."/>
            <person name="Segre J.A."/>
            <person name="Kelly M.S."/>
            <person name="Lemon K.P."/>
        </authorList>
    </citation>
    <scope>NUCLEOTIDE SEQUENCE</scope>
    <source>
        <strain evidence="1">KPL2654</strain>
    </source>
</reference>
<evidence type="ECO:0000313" key="1">
    <source>
        <dbReference type="EMBL" id="MDK4326173.1"/>
    </source>
</evidence>
<dbReference type="AlphaFoldDB" id="A0AAP4BUF9"/>
<comment type="caution">
    <text evidence="1">The sequence shown here is derived from an EMBL/GenBank/DDBJ whole genome shotgun (WGS) entry which is preliminary data.</text>
</comment>
<dbReference type="RefSeq" id="WP_049167477.1">
    <property type="nucleotide sequence ID" value="NZ_JASNUG010000002.1"/>
</dbReference>